<evidence type="ECO:0008006" key="5">
    <source>
        <dbReference type="Google" id="ProtNLM"/>
    </source>
</evidence>
<keyword evidence="2" id="KW-0732">Signal</keyword>
<keyword evidence="1" id="KW-1133">Transmembrane helix</keyword>
<dbReference type="EMBL" id="MFQE01000003">
    <property type="protein sequence ID" value="OGH74048.1"/>
    <property type="molecule type" value="Genomic_DNA"/>
</dbReference>
<evidence type="ECO:0000256" key="1">
    <source>
        <dbReference type="SAM" id="Phobius"/>
    </source>
</evidence>
<name>A0A1F6MR73_9BACT</name>
<feature type="transmembrane region" description="Helical" evidence="1">
    <location>
        <begin position="54"/>
        <end position="78"/>
    </location>
</feature>
<dbReference type="STRING" id="1798683.A3C90_03025"/>
<protein>
    <recommendedName>
        <fullName evidence="5">DUF4134 domain-containing protein</fullName>
    </recommendedName>
</protein>
<dbReference type="InterPro" id="IPR043993">
    <property type="entry name" value="T4SS_pilin"/>
</dbReference>
<proteinExistence type="predicted"/>
<dbReference type="AlphaFoldDB" id="A0A1F6MR73"/>
<evidence type="ECO:0000313" key="3">
    <source>
        <dbReference type="EMBL" id="OGH74048.1"/>
    </source>
</evidence>
<keyword evidence="1" id="KW-0812">Transmembrane</keyword>
<evidence type="ECO:0000313" key="4">
    <source>
        <dbReference type="Proteomes" id="UP000177457"/>
    </source>
</evidence>
<organism evidence="3 4">
    <name type="scientific">Candidatus Magasanikbacteria bacterium RIFCSPHIGHO2_02_FULL_51_14</name>
    <dbReference type="NCBI Taxonomy" id="1798683"/>
    <lineage>
        <taxon>Bacteria</taxon>
        <taxon>Candidatus Magasanikiibacteriota</taxon>
    </lineage>
</organism>
<sequence>MKQLFFFIALFIFALLPAAASAIDLGQGLLEGAAEEAGYNKETTETTFAETIGVIVQAAMAFLGIIFTALIVYAGFLWMTARGDEEKVKKAQGIIRMAIIGLVIVLASYSISFFVLQALLSR</sequence>
<accession>A0A1F6MR73</accession>
<evidence type="ECO:0000256" key="2">
    <source>
        <dbReference type="SAM" id="SignalP"/>
    </source>
</evidence>
<gene>
    <name evidence="3" type="ORF">A3C90_03025</name>
</gene>
<feature type="transmembrane region" description="Helical" evidence="1">
    <location>
        <begin position="99"/>
        <end position="120"/>
    </location>
</feature>
<feature type="chain" id="PRO_5009525680" description="DUF4134 domain-containing protein" evidence="2">
    <location>
        <begin position="23"/>
        <end position="122"/>
    </location>
</feature>
<dbReference type="Pfam" id="PF18895">
    <property type="entry name" value="T4SS_pilin"/>
    <property type="match status" value="1"/>
</dbReference>
<feature type="signal peptide" evidence="2">
    <location>
        <begin position="1"/>
        <end position="22"/>
    </location>
</feature>
<comment type="caution">
    <text evidence="3">The sequence shown here is derived from an EMBL/GenBank/DDBJ whole genome shotgun (WGS) entry which is preliminary data.</text>
</comment>
<keyword evidence="1" id="KW-0472">Membrane</keyword>
<dbReference type="Proteomes" id="UP000177457">
    <property type="component" value="Unassembled WGS sequence"/>
</dbReference>
<reference evidence="3 4" key="1">
    <citation type="journal article" date="2016" name="Nat. Commun.">
        <title>Thousands of microbial genomes shed light on interconnected biogeochemical processes in an aquifer system.</title>
        <authorList>
            <person name="Anantharaman K."/>
            <person name="Brown C.T."/>
            <person name="Hug L.A."/>
            <person name="Sharon I."/>
            <person name="Castelle C.J."/>
            <person name="Probst A.J."/>
            <person name="Thomas B.C."/>
            <person name="Singh A."/>
            <person name="Wilkins M.J."/>
            <person name="Karaoz U."/>
            <person name="Brodie E.L."/>
            <person name="Williams K.H."/>
            <person name="Hubbard S.S."/>
            <person name="Banfield J.F."/>
        </authorList>
    </citation>
    <scope>NUCLEOTIDE SEQUENCE [LARGE SCALE GENOMIC DNA]</scope>
</reference>